<proteinExistence type="predicted"/>
<reference evidence="3 4" key="1">
    <citation type="submission" date="2018-07" db="EMBL/GenBank/DDBJ databases">
        <title>Genomic Encyclopedia of Type Strains, Phase IV (KMG-IV): sequencing the most valuable type-strain genomes for metagenomic binning, comparative biology and taxonomic classification.</title>
        <authorList>
            <person name="Goeker M."/>
        </authorList>
    </citation>
    <scope>NUCLEOTIDE SEQUENCE [LARGE SCALE GENOMIC DNA]</scope>
    <source>
        <strain evidence="3 4">DSM 26407</strain>
    </source>
</reference>
<evidence type="ECO:0000256" key="1">
    <source>
        <dbReference type="SAM" id="MobiDB-lite"/>
    </source>
</evidence>
<feature type="chain" id="PRO_5016722444" description="Lipoprotein" evidence="2">
    <location>
        <begin position="21"/>
        <end position="93"/>
    </location>
</feature>
<keyword evidence="2" id="KW-0732">Signal</keyword>
<accession>A0A369CBE2</accession>
<dbReference type="EMBL" id="QPJY01000003">
    <property type="protein sequence ID" value="RCX31342.1"/>
    <property type="molecule type" value="Genomic_DNA"/>
</dbReference>
<dbReference type="AlphaFoldDB" id="A0A369CBE2"/>
<evidence type="ECO:0008006" key="5">
    <source>
        <dbReference type="Google" id="ProtNLM"/>
    </source>
</evidence>
<name>A0A369CBE2_9GAMM</name>
<comment type="caution">
    <text evidence="3">The sequence shown here is derived from an EMBL/GenBank/DDBJ whole genome shotgun (WGS) entry which is preliminary data.</text>
</comment>
<dbReference type="PROSITE" id="PS51257">
    <property type="entry name" value="PROKAR_LIPOPROTEIN"/>
    <property type="match status" value="1"/>
</dbReference>
<feature type="region of interest" description="Disordered" evidence="1">
    <location>
        <begin position="27"/>
        <end position="78"/>
    </location>
</feature>
<evidence type="ECO:0000256" key="2">
    <source>
        <dbReference type="SAM" id="SignalP"/>
    </source>
</evidence>
<protein>
    <recommendedName>
        <fullName evidence="5">Lipoprotein</fullName>
    </recommendedName>
</protein>
<organism evidence="3 4">
    <name type="scientific">Thioalbus denitrificans</name>
    <dbReference type="NCBI Taxonomy" id="547122"/>
    <lineage>
        <taxon>Bacteria</taxon>
        <taxon>Pseudomonadati</taxon>
        <taxon>Pseudomonadota</taxon>
        <taxon>Gammaproteobacteria</taxon>
        <taxon>Chromatiales</taxon>
        <taxon>Ectothiorhodospiraceae</taxon>
        <taxon>Thioalbus</taxon>
    </lineage>
</organism>
<feature type="compositionally biased region" description="Basic and acidic residues" evidence="1">
    <location>
        <begin position="69"/>
        <end position="78"/>
    </location>
</feature>
<evidence type="ECO:0000313" key="3">
    <source>
        <dbReference type="EMBL" id="RCX31342.1"/>
    </source>
</evidence>
<evidence type="ECO:0000313" key="4">
    <source>
        <dbReference type="Proteomes" id="UP000252707"/>
    </source>
</evidence>
<gene>
    <name evidence="3" type="ORF">DFQ59_103310</name>
</gene>
<sequence>MLRLPAVLFPALVAAVVAMGGCAAMEKDEGESAPMTRADTPAMPTAEERQDDARTPLPPPRIGAATIESADRGIPRFPRRPDWNSTFWDISSP</sequence>
<dbReference type="Proteomes" id="UP000252707">
    <property type="component" value="Unassembled WGS sequence"/>
</dbReference>
<feature type="signal peptide" evidence="2">
    <location>
        <begin position="1"/>
        <end position="20"/>
    </location>
</feature>
<keyword evidence="4" id="KW-1185">Reference proteome</keyword>